<dbReference type="InterPro" id="IPR043993">
    <property type="entry name" value="T4SS_pilin"/>
</dbReference>
<dbReference type="EMBL" id="MFIE01000007">
    <property type="protein sequence ID" value="OGF83020.1"/>
    <property type="molecule type" value="Genomic_DNA"/>
</dbReference>
<keyword evidence="1" id="KW-0812">Transmembrane</keyword>
<dbReference type="AlphaFoldDB" id="A0A1F5X584"/>
<reference evidence="2 3" key="1">
    <citation type="journal article" date="2016" name="Nat. Commun.">
        <title>Thousands of microbial genomes shed light on interconnected biogeochemical processes in an aquifer system.</title>
        <authorList>
            <person name="Anantharaman K."/>
            <person name="Brown C.T."/>
            <person name="Hug L.A."/>
            <person name="Sharon I."/>
            <person name="Castelle C.J."/>
            <person name="Probst A.J."/>
            <person name="Thomas B.C."/>
            <person name="Singh A."/>
            <person name="Wilkins M.J."/>
            <person name="Karaoz U."/>
            <person name="Brodie E.L."/>
            <person name="Williams K.H."/>
            <person name="Hubbard S.S."/>
            <person name="Banfield J.F."/>
        </authorList>
    </citation>
    <scope>NUCLEOTIDE SEQUENCE [LARGE SCALE GENOMIC DNA]</scope>
</reference>
<keyword evidence="1" id="KW-1133">Transmembrane helix</keyword>
<evidence type="ECO:0000313" key="3">
    <source>
        <dbReference type="Proteomes" id="UP000178684"/>
    </source>
</evidence>
<dbReference type="Pfam" id="PF18895">
    <property type="entry name" value="T4SS_pilin"/>
    <property type="match status" value="1"/>
</dbReference>
<accession>A0A1F5X584</accession>
<protein>
    <submittedName>
        <fullName evidence="2">Uncharacterized protein</fullName>
    </submittedName>
</protein>
<evidence type="ECO:0000313" key="2">
    <source>
        <dbReference type="EMBL" id="OGF83020.1"/>
    </source>
</evidence>
<evidence type="ECO:0000256" key="1">
    <source>
        <dbReference type="SAM" id="Phobius"/>
    </source>
</evidence>
<name>A0A1F5X584_9BACT</name>
<keyword evidence="1" id="KW-0472">Membrane</keyword>
<feature type="transmembrane region" description="Helical" evidence="1">
    <location>
        <begin position="7"/>
        <end position="29"/>
    </location>
</feature>
<feature type="transmembrane region" description="Helical" evidence="1">
    <location>
        <begin position="75"/>
        <end position="101"/>
    </location>
</feature>
<gene>
    <name evidence="2" type="ORF">A3B18_02390</name>
</gene>
<comment type="caution">
    <text evidence="2">The sequence shown here is derived from an EMBL/GenBank/DDBJ whole genome shotgun (WGS) entry which is preliminary data.</text>
</comment>
<sequence>MNKLTKVLPYAVALATPFFAFGQGTVFTIRERIQSLLNQIIPILLIIGTIVFLWGVITFLLAGANEEKRAEARSLMIYGLIGLFVMVAVWGIVNVLVGFFLPGGNTGIPTSPGDLRGI</sequence>
<organism evidence="2 3">
    <name type="scientific">Candidatus Giovannonibacteria bacterium RIFCSPLOWO2_01_FULL_46_13</name>
    <dbReference type="NCBI Taxonomy" id="1798352"/>
    <lineage>
        <taxon>Bacteria</taxon>
        <taxon>Candidatus Giovannoniibacteriota</taxon>
    </lineage>
</organism>
<dbReference type="Proteomes" id="UP000178684">
    <property type="component" value="Unassembled WGS sequence"/>
</dbReference>
<proteinExistence type="predicted"/>
<feature type="transmembrane region" description="Helical" evidence="1">
    <location>
        <begin position="41"/>
        <end position="63"/>
    </location>
</feature>